<dbReference type="GO" id="GO:0005886">
    <property type="term" value="C:plasma membrane"/>
    <property type="evidence" value="ECO:0007669"/>
    <property type="project" value="TreeGrafter"/>
</dbReference>
<accession>A0A4U5VFZ9</accession>
<name>A0A4U5VFZ9_COLLU</name>
<dbReference type="PROSITE" id="PS50835">
    <property type="entry name" value="IG_LIKE"/>
    <property type="match status" value="3"/>
</dbReference>
<sequence>MDVTKRGLLRFSVFLLCTTGLIDGSDPVTQTDMLWRHKGNNATMSCSHTKDASYFQMYWYRQLPGETMKLVVFTIQNKLDFEPDFRDGRFSASKPDALSQTDGSGVTQTSLLWMYKDQSATMNCSHTLDLTFYQMYWYRQRPGEKMKQIIFTTPTPPHIYESGFSQDKFPAQKKDSQTGSLTVKKLLPEDSSTGGTGVHQTPELLVERGQSAQMHCSHDLGGSYFQMCWYQQLAGESMKLVVHTVPYNSEPDFGDFSQDKFSATKDEAESGSFTVKNVEPADSGVYFCAASTLTVMQIAVKLYKNHSHSANLSDLIKHTEVEKQHETRLEKDKKLSKYSVRQTPTVVIRHAGEDVLMNCSHSNTDFDMIQWYKQSAGKNDMVLVGYVRFTSSVVESPFKNSYNNSFKGIKQSNKRATVERFSGSSLNDQVHQTPADIYEKPGKAAKINCSHSIQYYDRILWYKQLKNGEMQLLGYMNVNNGFPEKGVNVMMKGSANKDKVCTLTIEELSVNSSAVYFCAASYTVLQITAPQYRNLLFGCLGVEVRQSASDLNTKPGDKVQIFCTHDKTDYWTMLWYQQSPGDTAMKLIGYLNYKAVTKENLYEKQFNISGDLGACLGVEVRQSASDLITKPGDKVQIFCTHDKTDYTMMLWYQQSPGDTAMKLIGYLNYQAVKLEKLYEADFNIAGDLTGFSLGVQVHQSPSAVIRKADGEVQLFCTHGQSDYRVTLWYQQPPGDTALKLVGYGYGEFRNDSVEEPFKKHFRLTGDLGVYLSKEKQVFQTPTQLLMKPNSEVNLTLTHEIPSYDTILWYQRSPGHTSLKLIGYIYYKTPKVESQFQSHFKVSGDGEKTAYLQILNLRHPEDSGEYFGAASQVSAVTFQQSPPQIMKESSKVNIDCSHDDGSLYLMLWYQQKKDSLSMTLIGYGYESSPNYEGQVKSVTFQQSPPKIVSQTTRVEFKCSHDDGGLLVMLWYQQTESRLMDFIGYSYTGSNPIYEKQFEHQFEITRKDTLTGALIIQSVNLSDSAVYFCAASQFKSVTFQQSPPKIVSQTTRVEIKCSHDGSNFYTIIWYQQKESRLMDFIGYRYVNNDPVYEKQFEHGFEITRKDTLTGALIIQSVNLSDSAVYFCAAGEVESVTFKQSSSQIVKEGTPLRINCSYDDSSLQTMLWYQYKQTSRSMSFIGYTVLTSPPNYDNKFKDRFEIKRDDTLKGALIIQTVNPSDSAVYFCAASTQ</sequence>
<dbReference type="Pfam" id="PF07686">
    <property type="entry name" value="V-set"/>
    <property type="match status" value="6"/>
</dbReference>
<keyword evidence="2" id="KW-0391">Immunity</keyword>
<keyword evidence="1 3" id="KW-0732">Signal</keyword>
<dbReference type="Proteomes" id="UP000298787">
    <property type="component" value="Chromosome 18"/>
</dbReference>
<organism evidence="5 6">
    <name type="scientific">Collichthys lucidus</name>
    <name type="common">Big head croaker</name>
    <name type="synonym">Sciaena lucida</name>
    <dbReference type="NCBI Taxonomy" id="240159"/>
    <lineage>
        <taxon>Eukaryota</taxon>
        <taxon>Metazoa</taxon>
        <taxon>Chordata</taxon>
        <taxon>Craniata</taxon>
        <taxon>Vertebrata</taxon>
        <taxon>Euteleostomi</taxon>
        <taxon>Actinopterygii</taxon>
        <taxon>Neopterygii</taxon>
        <taxon>Teleostei</taxon>
        <taxon>Neoteleostei</taxon>
        <taxon>Acanthomorphata</taxon>
        <taxon>Eupercaria</taxon>
        <taxon>Sciaenidae</taxon>
        <taxon>Collichthys</taxon>
    </lineage>
</organism>
<protein>
    <submittedName>
        <fullName evidence="5">Ig heavy chain V region 108A</fullName>
    </submittedName>
</protein>
<feature type="domain" description="Ig-like" evidence="4">
    <location>
        <begin position="1131"/>
        <end position="1229"/>
    </location>
</feature>
<proteinExistence type="predicted"/>
<feature type="signal peptide" evidence="3">
    <location>
        <begin position="1"/>
        <end position="24"/>
    </location>
</feature>
<dbReference type="PANTHER" id="PTHR23268:SF102">
    <property type="entry name" value="IMMUNOGLOBULIN V-SET DOMAIN-CONTAINING PROTEIN"/>
    <property type="match status" value="1"/>
</dbReference>
<dbReference type="InterPro" id="IPR007110">
    <property type="entry name" value="Ig-like_dom"/>
</dbReference>
<dbReference type="InterPro" id="IPR003599">
    <property type="entry name" value="Ig_sub"/>
</dbReference>
<dbReference type="SMART" id="SM00406">
    <property type="entry name" value="IGv"/>
    <property type="match status" value="6"/>
</dbReference>
<reference evidence="5 6" key="1">
    <citation type="submission" date="2019-01" db="EMBL/GenBank/DDBJ databases">
        <title>Genome Assembly of Collichthys lucidus.</title>
        <authorList>
            <person name="Cai M."/>
            <person name="Xiao S."/>
        </authorList>
    </citation>
    <scope>NUCLEOTIDE SEQUENCE [LARGE SCALE GENOMIC DNA]</scope>
    <source>
        <strain evidence="5">JT15FE1705JMU</strain>
        <tissue evidence="5">Muscle</tissue>
    </source>
</reference>
<dbReference type="GO" id="GO:0007166">
    <property type="term" value="P:cell surface receptor signaling pathway"/>
    <property type="evidence" value="ECO:0007669"/>
    <property type="project" value="TreeGrafter"/>
</dbReference>
<feature type="chain" id="PRO_5020892348" evidence="3">
    <location>
        <begin position="25"/>
        <end position="1229"/>
    </location>
</feature>
<feature type="domain" description="Ig-like" evidence="4">
    <location>
        <begin position="1033"/>
        <end position="1127"/>
    </location>
</feature>
<dbReference type="PANTHER" id="PTHR23268">
    <property type="entry name" value="T-CELL RECEPTOR BETA CHAIN"/>
    <property type="match status" value="1"/>
</dbReference>
<keyword evidence="6" id="KW-1185">Reference proteome</keyword>
<evidence type="ECO:0000256" key="1">
    <source>
        <dbReference type="ARBA" id="ARBA00022729"/>
    </source>
</evidence>
<dbReference type="Gene3D" id="2.60.40.10">
    <property type="entry name" value="Immunoglobulins"/>
    <property type="match status" value="13"/>
</dbReference>
<dbReference type="SUPFAM" id="SSF48726">
    <property type="entry name" value="Immunoglobulin"/>
    <property type="match status" value="13"/>
</dbReference>
<dbReference type="AlphaFoldDB" id="A0A4U5VFZ9"/>
<gene>
    <name evidence="5" type="ORF">D9C73_021271</name>
</gene>
<dbReference type="STRING" id="240159.A0A4U5VFZ9"/>
<dbReference type="SMART" id="SM00409">
    <property type="entry name" value="IG"/>
    <property type="match status" value="6"/>
</dbReference>
<dbReference type="InterPro" id="IPR036179">
    <property type="entry name" value="Ig-like_dom_sf"/>
</dbReference>
<evidence type="ECO:0000256" key="3">
    <source>
        <dbReference type="SAM" id="SignalP"/>
    </source>
</evidence>
<dbReference type="GO" id="GO:0002376">
    <property type="term" value="P:immune system process"/>
    <property type="evidence" value="ECO:0007669"/>
    <property type="project" value="UniProtKB-KW"/>
</dbReference>
<dbReference type="InterPro" id="IPR013783">
    <property type="entry name" value="Ig-like_fold"/>
</dbReference>
<evidence type="ECO:0000313" key="5">
    <source>
        <dbReference type="EMBL" id="TKS87147.1"/>
    </source>
</evidence>
<feature type="domain" description="Ig-like" evidence="4">
    <location>
        <begin position="188"/>
        <end position="299"/>
    </location>
</feature>
<dbReference type="InterPro" id="IPR013106">
    <property type="entry name" value="Ig_V-set"/>
</dbReference>
<dbReference type="CDD" id="cd00099">
    <property type="entry name" value="IgV"/>
    <property type="match status" value="1"/>
</dbReference>
<evidence type="ECO:0000256" key="2">
    <source>
        <dbReference type="ARBA" id="ARBA00022859"/>
    </source>
</evidence>
<evidence type="ECO:0000259" key="4">
    <source>
        <dbReference type="PROSITE" id="PS50835"/>
    </source>
</evidence>
<dbReference type="EMBL" id="CM014095">
    <property type="protein sequence ID" value="TKS87147.1"/>
    <property type="molecule type" value="Genomic_DNA"/>
</dbReference>
<dbReference type="InterPro" id="IPR050413">
    <property type="entry name" value="TCR_beta_variable"/>
</dbReference>
<evidence type="ECO:0000313" key="6">
    <source>
        <dbReference type="Proteomes" id="UP000298787"/>
    </source>
</evidence>